<dbReference type="EMBL" id="WUBL01000048">
    <property type="protein sequence ID" value="KAF2968575.1"/>
    <property type="molecule type" value="Genomic_DNA"/>
</dbReference>
<comment type="caution">
    <text evidence="1">The sequence shown here is derived from an EMBL/GenBank/DDBJ whole genome shotgun (WGS) entry which is preliminary data.</text>
</comment>
<name>A0A7C8MUU3_9PEZI</name>
<accession>A0A7C8MUU3</accession>
<evidence type="ECO:0000313" key="1">
    <source>
        <dbReference type="EMBL" id="KAF2968575.1"/>
    </source>
</evidence>
<reference evidence="1 2" key="1">
    <citation type="submission" date="2019-12" db="EMBL/GenBank/DDBJ databases">
        <title>Draft genome sequence of the ascomycete Xylaria multiplex DSM 110363.</title>
        <authorList>
            <person name="Buettner E."/>
            <person name="Kellner H."/>
        </authorList>
    </citation>
    <scope>NUCLEOTIDE SEQUENCE [LARGE SCALE GENOMIC DNA]</scope>
    <source>
        <strain evidence="1 2">DSM 110363</strain>
    </source>
</reference>
<dbReference type="Proteomes" id="UP000481858">
    <property type="component" value="Unassembled WGS sequence"/>
</dbReference>
<dbReference type="OrthoDB" id="4774662at2759"/>
<organism evidence="1 2">
    <name type="scientific">Xylaria multiplex</name>
    <dbReference type="NCBI Taxonomy" id="323545"/>
    <lineage>
        <taxon>Eukaryota</taxon>
        <taxon>Fungi</taxon>
        <taxon>Dikarya</taxon>
        <taxon>Ascomycota</taxon>
        <taxon>Pezizomycotina</taxon>
        <taxon>Sordariomycetes</taxon>
        <taxon>Xylariomycetidae</taxon>
        <taxon>Xylariales</taxon>
        <taxon>Xylariaceae</taxon>
        <taxon>Xylaria</taxon>
    </lineage>
</organism>
<protein>
    <submittedName>
        <fullName evidence="1">Uncharacterized protein</fullName>
    </submittedName>
</protein>
<sequence length="221" mass="25396">MSSSSPSNSSPYLRTHTCSNPRRSYEAYFRHVNCKNLSQSENPKSCGFRTRWNLLPVIHEPHAPYTHPSTPNAWVRNACCDLRESSDEAGRKLVRVKINEFPETDKYIPPYLKPTVQLGRFAQQVAYYDCRPRDKFKPNEGIAEIAAFIIWQGEPPRDLEGRAHGSTVTLGHLEIMRQRNCGDYIQVDFTTDHPGEEERERKSMIRALAKLSKSTSRLSDR</sequence>
<proteinExistence type="predicted"/>
<keyword evidence="2" id="KW-1185">Reference proteome</keyword>
<gene>
    <name evidence="1" type="ORF">GQX73_g5010</name>
</gene>
<dbReference type="InParanoid" id="A0A7C8MUU3"/>
<dbReference type="AlphaFoldDB" id="A0A7C8MUU3"/>
<evidence type="ECO:0000313" key="2">
    <source>
        <dbReference type="Proteomes" id="UP000481858"/>
    </source>
</evidence>